<comment type="subcellular location">
    <subcellularLocation>
        <location evidence="1">Secreted</location>
    </subcellularLocation>
</comment>
<dbReference type="EMBL" id="SRRZ01000078">
    <property type="protein sequence ID" value="NQE36243.1"/>
    <property type="molecule type" value="Genomic_DNA"/>
</dbReference>
<evidence type="ECO:0000256" key="3">
    <source>
        <dbReference type="ARBA" id="ARBA00022729"/>
    </source>
</evidence>
<dbReference type="RefSeq" id="WP_172190173.1">
    <property type="nucleotide sequence ID" value="NZ_CAWPPK010000294.1"/>
</dbReference>
<feature type="domain" description="SD-repeat containing protein B" evidence="5">
    <location>
        <begin position="33"/>
        <end position="107"/>
    </location>
</feature>
<gene>
    <name evidence="6" type="primary">sdrD_1</name>
    <name evidence="6" type="ORF">E5S67_04006</name>
</gene>
<sequence>MSESSSNPTRTARQIDIGNVNIGNFQVGSISGTKYNDLNANGSPDPGEVPIPNWQIYLDLNNNSQPEFNEPSTLTNPQGNYIFANLPPGTYQVREVQQPNFRQTTPNPAPITITSGTNAGNINFGNNFNAGTIAGTKFNDINNNSSRDLGEQGLANWQIYLDLNRNNRLDGGEPVTLTNVEGNYAFVNIPADTYLVREVQQPGFRQTTPDPGPANVTSNATVNNINFGNVFFVGSISGFKFNDLNANSVRDATDPPLANWPIYLDLNANSSFDPGEPNTITNPQGNYTFANVSPGRYLVREVQQPGWVQTTPNPGPIDITGNTNAVGVNFGNNFPTGSISGFKFNDLNANGINEPTEPRVANWPIYLDLNNNGAPDPIEPSTLTNPQGNFSFINLSQGTYLVRELPQPGFRQTTPNPTPIAVGNGTNATNLSFGNVLVTGTISGVKFNDFNANGRLDPGEPPIANTQIYIDLNNNSSLDPGEASTLSDVQGNYSFRNVPVGSYVVREVQPPGFIQTTPPAVVVVSAEIRASSIDLLTGDLLTGDTEDRSAKSLNGGPRTDASKYAGEPAGNIGADSLLSSQGRDIYRISDFLSDGSFANLGNIPNFEQQNVGLNLNAEINQIVKVNELINLAIAHSVVPMGVRDFPVM</sequence>
<feature type="domain" description="SD-repeat containing protein B" evidence="5">
    <location>
        <begin position="235"/>
        <end position="315"/>
    </location>
</feature>
<dbReference type="Proteomes" id="UP000702425">
    <property type="component" value="Unassembled WGS sequence"/>
</dbReference>
<feature type="domain" description="SD-repeat containing protein B" evidence="5">
    <location>
        <begin position="338"/>
        <end position="416"/>
    </location>
</feature>
<keyword evidence="2" id="KW-0964">Secreted</keyword>
<evidence type="ECO:0000256" key="2">
    <source>
        <dbReference type="ARBA" id="ARBA00022525"/>
    </source>
</evidence>
<dbReference type="Gene3D" id="2.60.40.10">
    <property type="entry name" value="Immunoglobulins"/>
    <property type="match status" value="5"/>
</dbReference>
<evidence type="ECO:0000256" key="1">
    <source>
        <dbReference type="ARBA" id="ARBA00004613"/>
    </source>
</evidence>
<organism evidence="6 7">
    <name type="scientific">Microcoleus asticus IPMA8</name>
    <dbReference type="NCBI Taxonomy" id="2563858"/>
    <lineage>
        <taxon>Bacteria</taxon>
        <taxon>Bacillati</taxon>
        <taxon>Cyanobacteriota</taxon>
        <taxon>Cyanophyceae</taxon>
        <taxon>Oscillatoriophycideae</taxon>
        <taxon>Oscillatoriales</taxon>
        <taxon>Microcoleaceae</taxon>
        <taxon>Microcoleus</taxon>
        <taxon>Microcoleus asticus</taxon>
    </lineage>
</organism>
<dbReference type="SUPFAM" id="SSF117074">
    <property type="entry name" value="Hypothetical protein PA1324"/>
    <property type="match status" value="5"/>
</dbReference>
<keyword evidence="7" id="KW-1185">Reference proteome</keyword>
<name>A0ABX2D252_9CYAN</name>
<accession>A0ABX2D252</accession>
<dbReference type="InterPro" id="IPR051417">
    <property type="entry name" value="SDr/BOS_complex"/>
</dbReference>
<feature type="domain" description="SD-repeat containing protein B" evidence="5">
    <location>
        <begin position="446"/>
        <end position="518"/>
    </location>
</feature>
<proteinExistence type="predicted"/>
<feature type="region of interest" description="Disordered" evidence="4">
    <location>
        <begin position="547"/>
        <end position="567"/>
    </location>
</feature>
<evidence type="ECO:0000259" key="5">
    <source>
        <dbReference type="Pfam" id="PF17210"/>
    </source>
</evidence>
<dbReference type="PANTHER" id="PTHR23303">
    <property type="entry name" value="CARBOXYPEPTIDASE REGULATORY REGION-CONTAINING"/>
    <property type="match status" value="1"/>
</dbReference>
<evidence type="ECO:0000313" key="6">
    <source>
        <dbReference type="EMBL" id="NQE36243.1"/>
    </source>
</evidence>
<comment type="caution">
    <text evidence="6">The sequence shown here is derived from an EMBL/GenBank/DDBJ whole genome shotgun (WGS) entry which is preliminary data.</text>
</comment>
<dbReference type="InterPro" id="IPR013783">
    <property type="entry name" value="Ig-like_fold"/>
</dbReference>
<dbReference type="InterPro" id="IPR033764">
    <property type="entry name" value="Sdr_B"/>
</dbReference>
<reference evidence="6 7" key="1">
    <citation type="journal article" date="2020" name="Sci. Rep.">
        <title>A novel cyanobacterial geosmin producer, revising GeoA distribution and dispersion patterns in Bacteria.</title>
        <authorList>
            <person name="Churro C."/>
            <person name="Semedo-Aguiar A.P."/>
            <person name="Silva A.D."/>
            <person name="Pereira-Leal J.B."/>
            <person name="Leite R.B."/>
        </authorList>
    </citation>
    <scope>NUCLEOTIDE SEQUENCE [LARGE SCALE GENOMIC DNA]</scope>
    <source>
        <strain evidence="6 7">IPMA8</strain>
    </source>
</reference>
<keyword evidence="3" id="KW-0732">Signal</keyword>
<evidence type="ECO:0000313" key="7">
    <source>
        <dbReference type="Proteomes" id="UP000702425"/>
    </source>
</evidence>
<protein>
    <submittedName>
        <fullName evidence="6">Serine-aspartate repeat-containing protein D</fullName>
    </submittedName>
</protein>
<dbReference type="Pfam" id="PF17210">
    <property type="entry name" value="SdrD_B"/>
    <property type="match status" value="5"/>
</dbReference>
<evidence type="ECO:0000256" key="4">
    <source>
        <dbReference type="SAM" id="MobiDB-lite"/>
    </source>
</evidence>
<feature type="domain" description="SD-repeat containing protein B" evidence="5">
    <location>
        <begin position="137"/>
        <end position="222"/>
    </location>
</feature>